<evidence type="ECO:0000313" key="2">
    <source>
        <dbReference type="Proteomes" id="UP000078542"/>
    </source>
</evidence>
<gene>
    <name evidence="1" type="ORF">ALC62_01774</name>
</gene>
<accession>A0A151K271</accession>
<reference evidence="1 2" key="1">
    <citation type="submission" date="2016-03" db="EMBL/GenBank/DDBJ databases">
        <title>Cyphomyrmex costatus WGS genome.</title>
        <authorList>
            <person name="Nygaard S."/>
            <person name="Hu H."/>
            <person name="Boomsma J."/>
            <person name="Zhang G."/>
        </authorList>
    </citation>
    <scope>NUCLEOTIDE SEQUENCE [LARGE SCALE GENOMIC DNA]</scope>
    <source>
        <strain evidence="1">MS0001</strain>
        <tissue evidence="1">Whole body</tissue>
    </source>
</reference>
<dbReference type="Proteomes" id="UP000078542">
    <property type="component" value="Unassembled WGS sequence"/>
</dbReference>
<keyword evidence="2" id="KW-1185">Reference proteome</keyword>
<proteinExistence type="predicted"/>
<name>A0A151K271_9HYME</name>
<dbReference type="EMBL" id="LKEX01011006">
    <property type="protein sequence ID" value="KYN50172.1"/>
    <property type="molecule type" value="Genomic_DNA"/>
</dbReference>
<sequence length="134" mass="15493">MQQQVFRLIHYIYNIIIYTNKKITNIKILQLVMGDVIQVSQSTISRIIARVSCLIASNINRYIKMPTSDQACSENKRLFEELGRDPGAIGLPSIDGAIDCTHIRLSHTRLQNIDEVYRNRKGYFSLNVQVYIKY</sequence>
<dbReference type="STRING" id="456900.A0A151K271"/>
<evidence type="ECO:0000313" key="1">
    <source>
        <dbReference type="EMBL" id="KYN50172.1"/>
    </source>
</evidence>
<protein>
    <submittedName>
        <fullName evidence="1">Putative nuclease HARBI1</fullName>
    </submittedName>
</protein>
<organism evidence="1 2">
    <name type="scientific">Cyphomyrmex costatus</name>
    <dbReference type="NCBI Taxonomy" id="456900"/>
    <lineage>
        <taxon>Eukaryota</taxon>
        <taxon>Metazoa</taxon>
        <taxon>Ecdysozoa</taxon>
        <taxon>Arthropoda</taxon>
        <taxon>Hexapoda</taxon>
        <taxon>Insecta</taxon>
        <taxon>Pterygota</taxon>
        <taxon>Neoptera</taxon>
        <taxon>Endopterygota</taxon>
        <taxon>Hymenoptera</taxon>
        <taxon>Apocrita</taxon>
        <taxon>Aculeata</taxon>
        <taxon>Formicoidea</taxon>
        <taxon>Formicidae</taxon>
        <taxon>Myrmicinae</taxon>
        <taxon>Cyphomyrmex</taxon>
    </lineage>
</organism>
<comment type="caution">
    <text evidence="1">The sequence shown here is derived from an EMBL/GenBank/DDBJ whole genome shotgun (WGS) entry which is preliminary data.</text>
</comment>
<dbReference type="AlphaFoldDB" id="A0A151K271"/>